<dbReference type="OrthoDB" id="5796153at2759"/>
<comment type="catalytic activity">
    <reaction evidence="1 10">
        <text>Random hydrolysis of (1-&gt;4)-linkages between N-acetyl-beta-D-glucosamine and D-glucuronate residues in hyaluronate.</text>
        <dbReference type="EC" id="3.2.1.35"/>
    </reaction>
</comment>
<dbReference type="GeneID" id="103034453"/>
<dbReference type="CTD" id="23553"/>
<evidence type="ECO:0000256" key="2">
    <source>
        <dbReference type="ARBA" id="ARBA00008871"/>
    </source>
</evidence>
<name>A0A8B9LVR2_ASTMX</name>
<evidence type="ECO:0000256" key="7">
    <source>
        <dbReference type="PIRSR" id="PIRSR038193-1"/>
    </source>
</evidence>
<organism evidence="12 13">
    <name type="scientific">Astyanax mexicanus</name>
    <name type="common">Blind cave fish</name>
    <name type="synonym">Astyanax fasciatus mexicanus</name>
    <dbReference type="NCBI Taxonomy" id="7994"/>
    <lineage>
        <taxon>Eukaryota</taxon>
        <taxon>Metazoa</taxon>
        <taxon>Chordata</taxon>
        <taxon>Craniata</taxon>
        <taxon>Vertebrata</taxon>
        <taxon>Euteleostomi</taxon>
        <taxon>Actinopterygii</taxon>
        <taxon>Neopterygii</taxon>
        <taxon>Teleostei</taxon>
        <taxon>Ostariophysi</taxon>
        <taxon>Characiformes</taxon>
        <taxon>Characoidei</taxon>
        <taxon>Acestrorhamphidae</taxon>
        <taxon>Acestrorhamphinae</taxon>
        <taxon>Astyanax</taxon>
    </lineage>
</organism>
<dbReference type="FunFam" id="3.20.20.70:FF:000065">
    <property type="entry name" value="Hyaluronidase"/>
    <property type="match status" value="1"/>
</dbReference>
<keyword evidence="3 10" id="KW-0378">Hydrolase</keyword>
<dbReference type="InterPro" id="IPR017853">
    <property type="entry name" value="GH"/>
</dbReference>
<feature type="disulfide bond" evidence="9">
    <location>
        <begin position="223"/>
        <end position="237"/>
    </location>
</feature>
<dbReference type="PIRSF" id="PIRSF038193">
    <property type="entry name" value="Hyaluronidase"/>
    <property type="match status" value="1"/>
</dbReference>
<dbReference type="PRINTS" id="PR00848">
    <property type="entry name" value="SPERMPH20"/>
</dbReference>
<feature type="disulfide bond" evidence="9">
    <location>
        <begin position="437"/>
        <end position="446"/>
    </location>
</feature>
<evidence type="ECO:0000313" key="13">
    <source>
        <dbReference type="Proteomes" id="UP000694621"/>
    </source>
</evidence>
<keyword evidence="4 9" id="KW-1015">Disulfide bond</keyword>
<dbReference type="PANTHER" id="PTHR11769">
    <property type="entry name" value="HYALURONIDASE"/>
    <property type="match status" value="1"/>
</dbReference>
<comment type="similarity">
    <text evidence="2 6 10">Belongs to the glycosyl hydrolase 56 family.</text>
</comment>
<feature type="active site" description="Proton donor" evidence="7">
    <location>
        <position position="147"/>
    </location>
</feature>
<dbReference type="OMA" id="CAKAFMK"/>
<dbReference type="PRINTS" id="PR00846">
    <property type="entry name" value="GLHYDRLASE56"/>
</dbReference>
<evidence type="ECO:0000256" key="10">
    <source>
        <dbReference type="RuleBase" id="RU610713"/>
    </source>
</evidence>
<evidence type="ECO:0000313" key="12">
    <source>
        <dbReference type="Ensembl" id="ENSAMXP00005057333.1"/>
    </source>
</evidence>
<dbReference type="Proteomes" id="UP000694621">
    <property type="component" value="Unplaced"/>
</dbReference>
<accession>A0A8B9LVR2</accession>
<dbReference type="EC" id="3.2.1.35" evidence="10"/>
<dbReference type="GO" id="GO:0005975">
    <property type="term" value="P:carbohydrate metabolic process"/>
    <property type="evidence" value="ECO:0007669"/>
    <property type="project" value="UniProtKB-UniRule"/>
</dbReference>
<dbReference type="Gene3D" id="3.20.20.70">
    <property type="entry name" value="Aldolase class I"/>
    <property type="match status" value="1"/>
</dbReference>
<evidence type="ECO:0000256" key="4">
    <source>
        <dbReference type="ARBA" id="ARBA00023157"/>
    </source>
</evidence>
<feature type="disulfide bond" evidence="9">
    <location>
        <begin position="59"/>
        <end position="351"/>
    </location>
</feature>
<evidence type="ECO:0000256" key="9">
    <source>
        <dbReference type="PIRSR" id="PIRSR038193-3"/>
    </source>
</evidence>
<keyword evidence="11" id="KW-0812">Transmembrane</keyword>
<protein>
    <recommendedName>
        <fullName evidence="10">Hyaluronidase</fullName>
        <ecNumber evidence="10">3.2.1.35</ecNumber>
    </recommendedName>
</protein>
<feature type="transmembrane region" description="Helical" evidence="11">
    <location>
        <begin position="12"/>
        <end position="33"/>
    </location>
</feature>
<keyword evidence="11" id="KW-0472">Membrane</keyword>
<reference evidence="12" key="1">
    <citation type="submission" date="2025-08" db="UniProtKB">
        <authorList>
            <consortium name="Ensembl"/>
        </authorList>
    </citation>
    <scope>IDENTIFICATION</scope>
</reference>
<dbReference type="SUPFAM" id="SSF51445">
    <property type="entry name" value="(Trans)glycosidases"/>
    <property type="match status" value="1"/>
</dbReference>
<proteinExistence type="inferred from homology"/>
<dbReference type="GO" id="GO:0004415">
    <property type="term" value="F:hyalurononglucosaminidase activity"/>
    <property type="evidence" value="ECO:0007669"/>
    <property type="project" value="UniProtKB-UniRule"/>
</dbReference>
<dbReference type="InterPro" id="IPR013785">
    <property type="entry name" value="Aldolase_TIM"/>
</dbReference>
<evidence type="ECO:0000256" key="3">
    <source>
        <dbReference type="ARBA" id="ARBA00022801"/>
    </source>
</evidence>
<dbReference type="AlphaFoldDB" id="A0A8B9LVR2"/>
<evidence type="ECO:0000256" key="11">
    <source>
        <dbReference type="SAM" id="Phobius"/>
    </source>
</evidence>
<dbReference type="KEGG" id="amex:103034453"/>
<evidence type="ECO:0000256" key="1">
    <source>
        <dbReference type="ARBA" id="ARBA00000251"/>
    </source>
</evidence>
<dbReference type="Ensembl" id="ENSAMXT00005061927.1">
    <property type="protein sequence ID" value="ENSAMXP00005057333.1"/>
    <property type="gene ID" value="ENSAMXG00005025322.1"/>
</dbReference>
<dbReference type="GO" id="GO:0031410">
    <property type="term" value="C:cytoplasmic vesicle"/>
    <property type="evidence" value="ECO:0007669"/>
    <property type="project" value="TreeGrafter"/>
</dbReference>
<dbReference type="PANTHER" id="PTHR11769:SF7">
    <property type="entry name" value="HYALURONIDASE-4"/>
    <property type="match status" value="1"/>
</dbReference>
<dbReference type="InterPro" id="IPR018155">
    <property type="entry name" value="Hyaluronidase"/>
</dbReference>
<feature type="disulfide bond" evidence="9">
    <location>
        <begin position="376"/>
        <end position="387"/>
    </location>
</feature>
<feature type="disulfide bond" evidence="9">
    <location>
        <begin position="381"/>
        <end position="435"/>
    </location>
</feature>
<keyword evidence="11" id="KW-1133">Transmembrane helix</keyword>
<evidence type="ECO:0000256" key="8">
    <source>
        <dbReference type="PIRSR" id="PIRSR038193-2"/>
    </source>
</evidence>
<evidence type="ECO:0000256" key="6">
    <source>
        <dbReference type="PIRNR" id="PIRNR038193"/>
    </source>
</evidence>
<keyword evidence="5 10" id="KW-0326">Glycosidase</keyword>
<dbReference type="Pfam" id="PF01630">
    <property type="entry name" value="Glyco_hydro_56"/>
    <property type="match status" value="1"/>
</dbReference>
<sequence length="494" mass="56210">MSGVPCGASHHQAVPVAYTLVLSWLLLLVHAAFSQKPAKLPLVGRKPFLAAWNAPLDMCMVKYNMNISLDLFHISGSPRAVHTGQDVTIFYANRLGHYPFYTEQGFPVNGGLPQNCSLEAHLSKARKDIAHYIPSEDFQGLAVIDWEYWRPQWDRNWHKKDIYRQRSRELVSQAYINVTEEQIEVLARLRFEKSAKAFMQSTLRLGTQTRPKGLWGFYLYPDCHNYNVHAHNYSGSCPMLESLRNDELFWLWNSSTALFPALAIRKGHMDSIRNLHFSQNRVLESLRLASLTSLPYELPTYVYTRLGYRDEAMAFLSQKDLIHTIGESAALGAAGFVIWGDLNLTSSRHNCSKVKAFLNYRLGQYVTNVTHAAEVCSESLCQSNGRCVRRDPQAAHYLHLSRSSFRISPNRNGTFTVTGQPSQRELQLLAERFRCHCYQGYEGEHCDSTEPTQEEKEEESNEVEMERALGSSAVCVERALSLVVLLVLFTFSCL</sequence>
<feature type="glycosylation site" description="N-linked (GlcNAc...) asparagine" evidence="8">
    <location>
        <position position="368"/>
    </location>
</feature>
<dbReference type="GO" id="GO:0030214">
    <property type="term" value="P:hyaluronan catabolic process"/>
    <property type="evidence" value="ECO:0007669"/>
    <property type="project" value="TreeGrafter"/>
</dbReference>
<evidence type="ECO:0000256" key="5">
    <source>
        <dbReference type="ARBA" id="ARBA00023295"/>
    </source>
</evidence>